<sequence>MVEVFKTNVEHATQATQLVALLLQHFPDSRVNFDLEDCDRILRIEGQHFIAEKVQLLVNGRGFSCEALE</sequence>
<dbReference type="Proteomes" id="UP000324611">
    <property type="component" value="Unassembled WGS sequence"/>
</dbReference>
<reference evidence="1 2" key="2">
    <citation type="submission" date="2019-09" db="EMBL/GenBank/DDBJ databases">
        <authorList>
            <person name="Jin C."/>
        </authorList>
    </citation>
    <scope>NUCLEOTIDE SEQUENCE [LARGE SCALE GENOMIC DNA]</scope>
    <source>
        <strain evidence="1 2">BN140078</strain>
    </source>
</reference>
<dbReference type="EMBL" id="VUOC01000004">
    <property type="protein sequence ID" value="KAA2240896.1"/>
    <property type="molecule type" value="Genomic_DNA"/>
</dbReference>
<keyword evidence="2" id="KW-1185">Reference proteome</keyword>
<accession>A0A5B2VR80</accession>
<reference evidence="1 2" key="1">
    <citation type="submission" date="2019-09" db="EMBL/GenBank/DDBJ databases">
        <title>Chitinophaga ginsengihumi sp. nov., isolated from soil of ginseng rhizosphere.</title>
        <authorList>
            <person name="Lee J."/>
        </authorList>
    </citation>
    <scope>NUCLEOTIDE SEQUENCE [LARGE SCALE GENOMIC DNA]</scope>
    <source>
        <strain evidence="1 2">BN140078</strain>
    </source>
</reference>
<dbReference type="AlphaFoldDB" id="A0A5B2VR80"/>
<gene>
    <name evidence="1" type="ORF">F0L74_19565</name>
</gene>
<evidence type="ECO:0000313" key="2">
    <source>
        <dbReference type="Proteomes" id="UP000324611"/>
    </source>
</evidence>
<comment type="caution">
    <text evidence="1">The sequence shown here is derived from an EMBL/GenBank/DDBJ whole genome shotgun (WGS) entry which is preliminary data.</text>
</comment>
<name>A0A5B2VR80_9BACT</name>
<protein>
    <submittedName>
        <fullName evidence="1">Uncharacterized protein</fullName>
    </submittedName>
</protein>
<proteinExistence type="predicted"/>
<evidence type="ECO:0000313" key="1">
    <source>
        <dbReference type="EMBL" id="KAA2240896.1"/>
    </source>
</evidence>
<organism evidence="1 2">
    <name type="scientific">Chitinophaga agrisoli</name>
    <dbReference type="NCBI Taxonomy" id="2607653"/>
    <lineage>
        <taxon>Bacteria</taxon>
        <taxon>Pseudomonadati</taxon>
        <taxon>Bacteroidota</taxon>
        <taxon>Chitinophagia</taxon>
        <taxon>Chitinophagales</taxon>
        <taxon>Chitinophagaceae</taxon>
        <taxon>Chitinophaga</taxon>
    </lineage>
</organism>